<evidence type="ECO:0000256" key="2">
    <source>
        <dbReference type="SAM" id="SignalP"/>
    </source>
</evidence>
<name>A0ABW7FR11_9BURK</name>
<evidence type="ECO:0000313" key="3">
    <source>
        <dbReference type="EMBL" id="MFG6446774.1"/>
    </source>
</evidence>
<feature type="compositionally biased region" description="Low complexity" evidence="1">
    <location>
        <begin position="34"/>
        <end position="46"/>
    </location>
</feature>
<reference evidence="3 4" key="1">
    <citation type="submission" date="2024-08" db="EMBL/GenBank/DDBJ databases">
        <authorList>
            <person name="Lu H."/>
        </authorList>
    </citation>
    <scope>NUCLEOTIDE SEQUENCE [LARGE SCALE GENOMIC DNA]</scope>
    <source>
        <strain evidence="3 4">BYS180W</strain>
    </source>
</reference>
<accession>A0ABW7FR11</accession>
<organism evidence="3 4">
    <name type="scientific">Roseateles rivi</name>
    <dbReference type="NCBI Taxonomy" id="3299028"/>
    <lineage>
        <taxon>Bacteria</taxon>
        <taxon>Pseudomonadati</taxon>
        <taxon>Pseudomonadota</taxon>
        <taxon>Betaproteobacteria</taxon>
        <taxon>Burkholderiales</taxon>
        <taxon>Sphaerotilaceae</taxon>
        <taxon>Roseateles</taxon>
    </lineage>
</organism>
<feature type="region of interest" description="Disordered" evidence="1">
    <location>
        <begin position="34"/>
        <end position="54"/>
    </location>
</feature>
<dbReference type="PANTHER" id="PTHR37489:SF1">
    <property type="entry name" value="DUF3500 DOMAIN-CONTAINING PROTEIN"/>
    <property type="match status" value="1"/>
</dbReference>
<gene>
    <name evidence="3" type="ORF">ACG0Z6_00805</name>
</gene>
<keyword evidence="2" id="KW-0732">Signal</keyword>
<evidence type="ECO:0000313" key="4">
    <source>
        <dbReference type="Proteomes" id="UP001606099"/>
    </source>
</evidence>
<dbReference type="Proteomes" id="UP001606099">
    <property type="component" value="Unassembled WGS sequence"/>
</dbReference>
<dbReference type="EMBL" id="JBIGHZ010000001">
    <property type="protein sequence ID" value="MFG6446774.1"/>
    <property type="molecule type" value="Genomic_DNA"/>
</dbReference>
<dbReference type="Pfam" id="PF12006">
    <property type="entry name" value="DUF3500"/>
    <property type="match status" value="1"/>
</dbReference>
<keyword evidence="4" id="KW-1185">Reference proteome</keyword>
<evidence type="ECO:0000256" key="1">
    <source>
        <dbReference type="SAM" id="MobiDB-lite"/>
    </source>
</evidence>
<sequence length="368" mass="38608">MNHPSVIRRAGLFSAIAAATVALLVACGGGSDSGDAAGATPTTPTTPITPPVTADCSQQTEQAAQLTCLANNFLATLSSSQQSAVVVSLTASNATQRWSNLPVGMVARSGLPLSSLDAKAKAAALTLLRASLTAQGQTTMDELRSADAYLGGLTGGYGEDLYYIALLGAPSTTSSWILQFTGHHYTHHITVSGKVLGATPMFVAVEPTAWSANGVEHAPLASRRNALLAMLNGLDASQQAAAKLPQAYDDLLVRPQQDGKFPSVREGLQVSQLSATQQALVKAAILSYAADAKTGQAEAYVSDTALADTRVAWAGYTDLATRGAYVRIDGPSVWIEFSVQPGIVIRTQNHYHSVWRDKQLDYGGLFKF</sequence>
<dbReference type="PANTHER" id="PTHR37489">
    <property type="entry name" value="DUF3500 DOMAIN-CONTAINING PROTEIN"/>
    <property type="match status" value="1"/>
</dbReference>
<comment type="caution">
    <text evidence="3">The sequence shown here is derived from an EMBL/GenBank/DDBJ whole genome shotgun (WGS) entry which is preliminary data.</text>
</comment>
<dbReference type="InterPro" id="IPR021889">
    <property type="entry name" value="DUF3500"/>
</dbReference>
<feature type="chain" id="PRO_5047188515" evidence="2">
    <location>
        <begin position="20"/>
        <end position="368"/>
    </location>
</feature>
<dbReference type="RefSeq" id="WP_394457888.1">
    <property type="nucleotide sequence ID" value="NZ_JBIGHZ010000001.1"/>
</dbReference>
<feature type="signal peptide" evidence="2">
    <location>
        <begin position="1"/>
        <end position="19"/>
    </location>
</feature>
<protein>
    <submittedName>
        <fullName evidence="3">DUF3500 domain-containing protein</fullName>
    </submittedName>
</protein>
<proteinExistence type="predicted"/>